<dbReference type="AlphaFoldDB" id="C1N7E8"/>
<dbReference type="PANTHER" id="PTHR22997">
    <property type="entry name" value="PIH1 DOMAIN-CONTAINING PROTEIN 1"/>
    <property type="match status" value="1"/>
</dbReference>
<feature type="non-terminal residue" evidence="3">
    <location>
        <position position="111"/>
    </location>
</feature>
<reference evidence="3 4" key="1">
    <citation type="journal article" date="2009" name="Science">
        <title>Green evolution and dynamic adaptations revealed by genomes of the marine picoeukaryotes Micromonas.</title>
        <authorList>
            <person name="Worden A.Z."/>
            <person name="Lee J.H."/>
            <person name="Mock T."/>
            <person name="Rouze P."/>
            <person name="Simmons M.P."/>
            <person name="Aerts A.L."/>
            <person name="Allen A.E."/>
            <person name="Cuvelier M.L."/>
            <person name="Derelle E."/>
            <person name="Everett M.V."/>
            <person name="Foulon E."/>
            <person name="Grimwood J."/>
            <person name="Gundlach H."/>
            <person name="Henrissat B."/>
            <person name="Napoli C."/>
            <person name="McDonald S.M."/>
            <person name="Parker M.S."/>
            <person name="Rombauts S."/>
            <person name="Salamov A."/>
            <person name="Von Dassow P."/>
            <person name="Badger J.H."/>
            <person name="Coutinho P.M."/>
            <person name="Demir E."/>
            <person name="Dubchak I."/>
            <person name="Gentemann C."/>
            <person name="Eikrem W."/>
            <person name="Gready J.E."/>
            <person name="John U."/>
            <person name="Lanier W."/>
            <person name="Lindquist E.A."/>
            <person name="Lucas S."/>
            <person name="Mayer K.F."/>
            <person name="Moreau H."/>
            <person name="Not F."/>
            <person name="Otillar R."/>
            <person name="Panaud O."/>
            <person name="Pangilinan J."/>
            <person name="Paulsen I."/>
            <person name="Piegu B."/>
            <person name="Poliakov A."/>
            <person name="Robbens S."/>
            <person name="Schmutz J."/>
            <person name="Toulza E."/>
            <person name="Wyss T."/>
            <person name="Zelensky A."/>
            <person name="Zhou K."/>
            <person name="Armbrust E.V."/>
            <person name="Bhattacharya D."/>
            <person name="Goodenough U.W."/>
            <person name="Van de Peer Y."/>
            <person name="Grigoriev I.V."/>
        </authorList>
    </citation>
    <scope>NUCLEOTIDE SEQUENCE [LARGE SCALE GENOMIC DNA]</scope>
    <source>
        <strain evidence="3 4">CCMP1545</strain>
    </source>
</reference>
<dbReference type="RefSeq" id="XP_003063723.1">
    <property type="nucleotide sequence ID" value="XM_003063677.1"/>
</dbReference>
<dbReference type="OrthoDB" id="567158at2759"/>
<accession>C1N7E8</accession>
<proteinExistence type="inferred from homology"/>
<evidence type="ECO:0000256" key="1">
    <source>
        <dbReference type="ARBA" id="ARBA00008511"/>
    </source>
</evidence>
<organism evidence="4">
    <name type="scientific">Micromonas pusilla (strain CCMP1545)</name>
    <name type="common">Picoplanktonic green alga</name>
    <dbReference type="NCBI Taxonomy" id="564608"/>
    <lineage>
        <taxon>Eukaryota</taxon>
        <taxon>Viridiplantae</taxon>
        <taxon>Chlorophyta</taxon>
        <taxon>Mamiellophyceae</taxon>
        <taxon>Mamiellales</taxon>
        <taxon>Mamiellaceae</taxon>
        <taxon>Micromonas</taxon>
    </lineage>
</organism>
<dbReference type="InterPro" id="IPR050734">
    <property type="entry name" value="PIH1/Kintoun_subfamily"/>
</dbReference>
<dbReference type="STRING" id="564608.C1N7E8"/>
<evidence type="ECO:0000259" key="2">
    <source>
        <dbReference type="Pfam" id="PF08190"/>
    </source>
</evidence>
<evidence type="ECO:0000313" key="3">
    <source>
        <dbReference type="EMBL" id="EEH52096.1"/>
    </source>
</evidence>
<dbReference type="EMBL" id="GG663749">
    <property type="protein sequence ID" value="EEH52096.1"/>
    <property type="molecule type" value="Genomic_DNA"/>
</dbReference>
<feature type="non-terminal residue" evidence="3">
    <location>
        <position position="1"/>
    </location>
</feature>
<dbReference type="KEGG" id="mpp:MICPUCDRAFT_11768"/>
<protein>
    <submittedName>
        <fullName evidence="3">Predicted protein</fullName>
    </submittedName>
</protein>
<dbReference type="InterPro" id="IPR012981">
    <property type="entry name" value="PIH1_N"/>
</dbReference>
<sequence length="111" mass="12627">NNDLEMDDREEIRPEPGFVVKTIDDAGRKIFVNLPPDVETALANLDDPTQTQKLRFPLSVSEGRNELDKSGAPCTVYDAVFNDDVVKQAIAFRRLKVFLVELCLQWVSQKY</sequence>
<keyword evidence="4" id="KW-1185">Reference proteome</keyword>
<feature type="domain" description="PIH1 N-terminal" evidence="2">
    <location>
        <begin position="10"/>
        <end position="111"/>
    </location>
</feature>
<dbReference type="GeneID" id="9689328"/>
<dbReference type="Pfam" id="PF08190">
    <property type="entry name" value="PIH1"/>
    <property type="match status" value="1"/>
</dbReference>
<name>C1N7E8_MICPC</name>
<evidence type="ECO:0000313" key="4">
    <source>
        <dbReference type="Proteomes" id="UP000001876"/>
    </source>
</evidence>
<comment type="similarity">
    <text evidence="1">Belongs to the PIH1 family.</text>
</comment>
<gene>
    <name evidence="3" type="ORF">MICPUCDRAFT_11768</name>
</gene>
<dbReference type="PANTHER" id="PTHR22997:SF11">
    <property type="entry name" value="PIH1 N-TERMINAL DOMAIN-CONTAINING PROTEIN"/>
    <property type="match status" value="1"/>
</dbReference>
<dbReference type="GO" id="GO:0005737">
    <property type="term" value="C:cytoplasm"/>
    <property type="evidence" value="ECO:0007669"/>
    <property type="project" value="TreeGrafter"/>
</dbReference>
<dbReference type="Proteomes" id="UP000001876">
    <property type="component" value="Unassembled WGS sequence"/>
</dbReference>